<proteinExistence type="predicted"/>
<reference evidence="3 4" key="1">
    <citation type="submission" date="2022-09" db="EMBL/GenBank/DDBJ databases">
        <authorList>
            <person name="Palmer J.M."/>
        </authorList>
    </citation>
    <scope>NUCLEOTIDE SEQUENCE [LARGE SCALE GENOMIC DNA]</scope>
    <source>
        <strain evidence="3 4">DSM 7382</strain>
    </source>
</reference>
<dbReference type="Proteomes" id="UP001385951">
    <property type="component" value="Unassembled WGS sequence"/>
</dbReference>
<keyword evidence="4" id="KW-1185">Reference proteome</keyword>
<feature type="region of interest" description="Disordered" evidence="2">
    <location>
        <begin position="308"/>
        <end position="330"/>
    </location>
</feature>
<evidence type="ECO:0000256" key="2">
    <source>
        <dbReference type="SAM" id="MobiDB-lite"/>
    </source>
</evidence>
<feature type="compositionally biased region" description="Polar residues" evidence="2">
    <location>
        <begin position="308"/>
        <end position="317"/>
    </location>
</feature>
<evidence type="ECO:0000313" key="4">
    <source>
        <dbReference type="Proteomes" id="UP001385951"/>
    </source>
</evidence>
<feature type="region of interest" description="Disordered" evidence="2">
    <location>
        <begin position="173"/>
        <end position="212"/>
    </location>
</feature>
<dbReference type="AlphaFoldDB" id="A0AAW0GJW0"/>
<dbReference type="EMBL" id="JASBNA010000005">
    <property type="protein sequence ID" value="KAK7691444.1"/>
    <property type="molecule type" value="Genomic_DNA"/>
</dbReference>
<gene>
    <name evidence="3" type="ORF">QCA50_004843</name>
</gene>
<evidence type="ECO:0000256" key="1">
    <source>
        <dbReference type="SAM" id="Coils"/>
    </source>
</evidence>
<protein>
    <submittedName>
        <fullName evidence="3">Uncharacterized protein</fullName>
    </submittedName>
</protein>
<keyword evidence="1" id="KW-0175">Coiled coil</keyword>
<sequence length="347" mass="38736">MGLFFDLSGFILGVLGCGVFQLLCSTCSNFLPKNRLKALEEAFSDVYCLFRCGVKEGLIKDESDRLEEKLKNARRDINVVRTEVVSLGNIWLQIRALFSNLPLTRRISHIDRSMKELRITIISTSEKAKLELEARGRQYNPCMLPLEATIMNGRQSLETVNPLGPGSNEHLASDCPPRTVSTDTHQASDTHVTRSRAPSICSPPRTHRDSISSVLTSSTVVETEGFYAAPDLESGELLSGRTIPAFKTPRSVGTVIADMLLKKTYIHRPSSHVFTAEPETDSSISFQRELETLHRRFDELSSIMRQQQMGGNPVQDNTGDHDRPSIISKIPLPRAWSHSRNTSFLPV</sequence>
<evidence type="ECO:0000313" key="3">
    <source>
        <dbReference type="EMBL" id="KAK7691444.1"/>
    </source>
</evidence>
<accession>A0AAW0GJW0</accession>
<comment type="caution">
    <text evidence="3">The sequence shown here is derived from an EMBL/GenBank/DDBJ whole genome shotgun (WGS) entry which is preliminary data.</text>
</comment>
<organism evidence="3 4">
    <name type="scientific">Cerrena zonata</name>
    <dbReference type="NCBI Taxonomy" id="2478898"/>
    <lineage>
        <taxon>Eukaryota</taxon>
        <taxon>Fungi</taxon>
        <taxon>Dikarya</taxon>
        <taxon>Basidiomycota</taxon>
        <taxon>Agaricomycotina</taxon>
        <taxon>Agaricomycetes</taxon>
        <taxon>Polyporales</taxon>
        <taxon>Cerrenaceae</taxon>
        <taxon>Cerrena</taxon>
    </lineage>
</organism>
<name>A0AAW0GJW0_9APHY</name>
<feature type="coiled-coil region" evidence="1">
    <location>
        <begin position="56"/>
        <end position="83"/>
    </location>
</feature>